<dbReference type="PANTHER" id="PTHR16655">
    <property type="entry name" value="COCAINE AND AMPHETAMINE REGULATED TRANSCRIPT PROTEIN"/>
    <property type="match status" value="1"/>
</dbReference>
<comment type="similarity">
    <text evidence="2">Belongs to the CART family.</text>
</comment>
<dbReference type="InterPro" id="IPR036722">
    <property type="entry name" value="CART_C_sf"/>
</dbReference>
<evidence type="ECO:0000256" key="4">
    <source>
        <dbReference type="ARBA" id="ARBA00023157"/>
    </source>
</evidence>
<dbReference type="Proteomes" id="UP000261540">
    <property type="component" value="Unplaced"/>
</dbReference>
<dbReference type="GO" id="GO:0007186">
    <property type="term" value="P:G protein-coupled receptor signaling pathway"/>
    <property type="evidence" value="ECO:0007669"/>
    <property type="project" value="InterPro"/>
</dbReference>
<comment type="subcellular location">
    <subcellularLocation>
        <location evidence="1">Secreted</location>
    </subcellularLocation>
</comment>
<protein>
    <submittedName>
        <fullName evidence="7">Si:ch211-191i18.4</fullName>
    </submittedName>
</protein>
<dbReference type="SUPFAM" id="SSF64546">
    <property type="entry name" value="Satiety factor CART (cocaine and amphetamine regulated transcript)"/>
    <property type="match status" value="1"/>
</dbReference>
<reference evidence="7" key="1">
    <citation type="submission" date="2025-08" db="UniProtKB">
        <authorList>
            <consortium name="Ensembl"/>
        </authorList>
    </citation>
    <scope>IDENTIFICATION</scope>
</reference>
<reference evidence="7" key="2">
    <citation type="submission" date="2025-09" db="UniProtKB">
        <authorList>
            <consortium name="Ensembl"/>
        </authorList>
    </citation>
    <scope>IDENTIFICATION</scope>
</reference>
<evidence type="ECO:0000256" key="2">
    <source>
        <dbReference type="ARBA" id="ARBA00005294"/>
    </source>
</evidence>
<evidence type="ECO:0000313" key="7">
    <source>
        <dbReference type="Ensembl" id="ENSPKIP00000009814.1"/>
    </source>
</evidence>
<dbReference type="GO" id="GO:0009267">
    <property type="term" value="P:cellular response to starvation"/>
    <property type="evidence" value="ECO:0007669"/>
    <property type="project" value="InterPro"/>
</dbReference>
<dbReference type="Pfam" id="PF06373">
    <property type="entry name" value="CART"/>
    <property type="match status" value="1"/>
</dbReference>
<keyword evidence="6" id="KW-0732">Signal</keyword>
<evidence type="ECO:0000256" key="3">
    <source>
        <dbReference type="ARBA" id="ARBA00022525"/>
    </source>
</evidence>
<evidence type="ECO:0000256" key="5">
    <source>
        <dbReference type="SAM" id="Coils"/>
    </source>
</evidence>
<dbReference type="AlphaFoldDB" id="A0A3B3QV79"/>
<dbReference type="GO" id="GO:0005184">
    <property type="term" value="F:neuropeptide hormone activity"/>
    <property type="evidence" value="ECO:0007669"/>
    <property type="project" value="InterPro"/>
</dbReference>
<sequence>MRKFSAAVFVFSVLLYMQFKPPRVEARLEEDLPVERVDIEEQKNEMMDVLHNVLEKLKKNQSVLERKFRRLPGVCSRLRRRIKTILCNVGNFCSVKKGARHGQICKCPRGSKCNYFFLKCT</sequence>
<name>A0A3B3QV79_9TELE</name>
<dbReference type="Gene3D" id="4.10.40.30">
    <property type="entry name" value="CART, C-terminal domain"/>
    <property type="match status" value="1"/>
</dbReference>
<evidence type="ECO:0000256" key="1">
    <source>
        <dbReference type="ARBA" id="ARBA00004613"/>
    </source>
</evidence>
<dbReference type="InterPro" id="IPR009106">
    <property type="entry name" value="CART"/>
</dbReference>
<keyword evidence="4" id="KW-1015">Disulfide bond</keyword>
<feature type="coiled-coil region" evidence="5">
    <location>
        <begin position="40"/>
        <end position="67"/>
    </location>
</feature>
<dbReference type="GO" id="GO:0043410">
    <property type="term" value="P:positive regulation of MAPK cascade"/>
    <property type="evidence" value="ECO:0007669"/>
    <property type="project" value="InterPro"/>
</dbReference>
<organism evidence="7 8">
    <name type="scientific">Paramormyrops kingsleyae</name>
    <dbReference type="NCBI Taxonomy" id="1676925"/>
    <lineage>
        <taxon>Eukaryota</taxon>
        <taxon>Metazoa</taxon>
        <taxon>Chordata</taxon>
        <taxon>Craniata</taxon>
        <taxon>Vertebrata</taxon>
        <taxon>Euteleostomi</taxon>
        <taxon>Actinopterygii</taxon>
        <taxon>Neopterygii</taxon>
        <taxon>Teleostei</taxon>
        <taxon>Osteoglossocephala</taxon>
        <taxon>Osteoglossomorpha</taxon>
        <taxon>Osteoglossiformes</taxon>
        <taxon>Mormyridae</taxon>
        <taxon>Paramormyrops</taxon>
    </lineage>
</organism>
<evidence type="ECO:0000313" key="8">
    <source>
        <dbReference type="Proteomes" id="UP000261540"/>
    </source>
</evidence>
<dbReference type="GO" id="GO:0005615">
    <property type="term" value="C:extracellular space"/>
    <property type="evidence" value="ECO:0007669"/>
    <property type="project" value="InterPro"/>
</dbReference>
<feature type="chain" id="PRO_5017381364" evidence="6">
    <location>
        <begin position="27"/>
        <end position="121"/>
    </location>
</feature>
<keyword evidence="8" id="KW-1185">Reference proteome</keyword>
<dbReference type="GO" id="GO:0008343">
    <property type="term" value="P:adult feeding behavior"/>
    <property type="evidence" value="ECO:0007669"/>
    <property type="project" value="InterPro"/>
</dbReference>
<proteinExistence type="inferred from homology"/>
<dbReference type="Ensembl" id="ENSPKIT00000033926.1">
    <property type="protein sequence ID" value="ENSPKIP00000009814.1"/>
    <property type="gene ID" value="ENSPKIG00000024773.1"/>
</dbReference>
<evidence type="ECO:0000256" key="6">
    <source>
        <dbReference type="SAM" id="SignalP"/>
    </source>
</evidence>
<keyword evidence="3" id="KW-0964">Secreted</keyword>
<accession>A0A3B3QV79</accession>
<keyword evidence="5" id="KW-0175">Coiled coil</keyword>
<dbReference type="GO" id="GO:0032099">
    <property type="term" value="P:negative regulation of appetite"/>
    <property type="evidence" value="ECO:0007669"/>
    <property type="project" value="InterPro"/>
</dbReference>
<feature type="signal peptide" evidence="6">
    <location>
        <begin position="1"/>
        <end position="26"/>
    </location>
</feature>
<dbReference type="GeneTree" id="ENSGT00990000204496"/>